<dbReference type="SUPFAM" id="SSF81324">
    <property type="entry name" value="Voltage-gated potassium channels"/>
    <property type="match status" value="1"/>
</dbReference>
<evidence type="ECO:0000256" key="6">
    <source>
        <dbReference type="ARBA" id="ARBA00023136"/>
    </source>
</evidence>
<sequence>MKQNLLSLISSISLLVFNCSFSGVALAQNTDSPVLKVGTKSVEPFVFMESDRDPSGYSIELWQTVANDLNLEYEWVIFDSVGEVLAAVEAEEVDLAIAAFTITADREQTLDFSHPYYPTGLQVMVRDNRRRPLLILWSYISSPEALRAIGILLGISLISAHLLWIFERHHNPDMFPKTYLKGIWEALWWSLVTATTVGYGDKSPVGFVGRLVAIFWMFVSLFVVGYFTSSLTAQRLRAASTIQDLYGNPVGVVGETTAAEFVRQQPMKMVPFASYEQGYQALREGKIRGFVADAPTLRYHASNNPEFRLLLPLLNQEYYGIVFPQESPLTEQINVHLLQLQEQDWIESLNQKWFPQTQ</sequence>
<proteinExistence type="predicted"/>
<dbReference type="InterPro" id="IPR015683">
    <property type="entry name" value="Ionotropic_Glu_rcpt"/>
</dbReference>
<evidence type="ECO:0000256" key="5">
    <source>
        <dbReference type="ARBA" id="ARBA00023065"/>
    </source>
</evidence>
<dbReference type="Gene3D" id="3.40.190.10">
    <property type="entry name" value="Periplasmic binding protein-like II"/>
    <property type="match status" value="3"/>
</dbReference>
<feature type="domain" description="Ionotropic glutamate receptor C-terminal" evidence="13">
    <location>
        <begin position="34"/>
        <end position="356"/>
    </location>
</feature>
<evidence type="ECO:0000256" key="9">
    <source>
        <dbReference type="ARBA" id="ARBA00023303"/>
    </source>
</evidence>
<dbReference type="SMART" id="SM00079">
    <property type="entry name" value="PBPe"/>
    <property type="match status" value="1"/>
</dbReference>
<evidence type="ECO:0000256" key="2">
    <source>
        <dbReference type="ARBA" id="ARBA00022448"/>
    </source>
</evidence>
<keyword evidence="3 10" id="KW-0812">Transmembrane</keyword>
<evidence type="ECO:0000256" key="8">
    <source>
        <dbReference type="ARBA" id="ARBA00023180"/>
    </source>
</evidence>
<evidence type="ECO:0000259" key="12">
    <source>
        <dbReference type="SMART" id="SM00062"/>
    </source>
</evidence>
<evidence type="ECO:0000256" key="11">
    <source>
        <dbReference type="SAM" id="SignalP"/>
    </source>
</evidence>
<keyword evidence="5" id="KW-0406">Ion transport</keyword>
<keyword evidence="15" id="KW-1185">Reference proteome</keyword>
<gene>
    <name evidence="14" type="ORF">PMG25_18770</name>
</gene>
<comment type="subcellular location">
    <subcellularLocation>
        <location evidence="1">Membrane</location>
        <topology evidence="1">Multi-pass membrane protein</topology>
    </subcellularLocation>
</comment>
<dbReference type="SMART" id="SM00062">
    <property type="entry name" value="PBPb"/>
    <property type="match status" value="1"/>
</dbReference>
<dbReference type="PANTHER" id="PTHR18966">
    <property type="entry name" value="IONOTROPIC GLUTAMATE RECEPTOR"/>
    <property type="match status" value="1"/>
</dbReference>
<comment type="caution">
    <text evidence="14">The sequence shown here is derived from an EMBL/GenBank/DDBJ whole genome shotgun (WGS) entry which is preliminary data.</text>
</comment>
<dbReference type="RefSeq" id="WP_283768421.1">
    <property type="nucleotide sequence ID" value="NZ_JAQOSO010000096.1"/>
</dbReference>
<accession>A0ABT7BAF5</accession>
<evidence type="ECO:0000313" key="15">
    <source>
        <dbReference type="Proteomes" id="UP001235849"/>
    </source>
</evidence>
<dbReference type="Gene3D" id="1.10.287.70">
    <property type="match status" value="1"/>
</dbReference>
<feature type="signal peptide" evidence="11">
    <location>
        <begin position="1"/>
        <end position="27"/>
    </location>
</feature>
<dbReference type="EMBL" id="JAQOSO010000096">
    <property type="protein sequence ID" value="MDJ1176131.1"/>
    <property type="molecule type" value="Genomic_DNA"/>
</dbReference>
<feature type="transmembrane region" description="Helical" evidence="10">
    <location>
        <begin position="145"/>
        <end position="166"/>
    </location>
</feature>
<dbReference type="InterPro" id="IPR001638">
    <property type="entry name" value="Solute-binding_3/MltF_N"/>
</dbReference>
<keyword evidence="6 10" id="KW-0472">Membrane</keyword>
<evidence type="ECO:0000256" key="3">
    <source>
        <dbReference type="ARBA" id="ARBA00022692"/>
    </source>
</evidence>
<feature type="transmembrane region" description="Helical" evidence="10">
    <location>
        <begin position="178"/>
        <end position="199"/>
    </location>
</feature>
<keyword evidence="8" id="KW-0325">Glycoprotein</keyword>
<dbReference type="InterPro" id="IPR001320">
    <property type="entry name" value="Iontro_rcpt_C"/>
</dbReference>
<feature type="domain" description="Solute-binding protein family 3/N-terminal" evidence="12">
    <location>
        <begin position="34"/>
        <end position="355"/>
    </location>
</feature>
<keyword evidence="9" id="KW-0407">Ion channel</keyword>
<evidence type="ECO:0000256" key="7">
    <source>
        <dbReference type="ARBA" id="ARBA00023170"/>
    </source>
</evidence>
<feature type="chain" id="PRO_5045918588" evidence="11">
    <location>
        <begin position="28"/>
        <end position="358"/>
    </location>
</feature>
<keyword evidence="7" id="KW-0675">Receptor</keyword>
<dbReference type="SUPFAM" id="SSF53850">
    <property type="entry name" value="Periplasmic binding protein-like II"/>
    <property type="match status" value="1"/>
</dbReference>
<evidence type="ECO:0000256" key="1">
    <source>
        <dbReference type="ARBA" id="ARBA00004141"/>
    </source>
</evidence>
<dbReference type="Proteomes" id="UP001235849">
    <property type="component" value="Unassembled WGS sequence"/>
</dbReference>
<evidence type="ECO:0000313" key="14">
    <source>
        <dbReference type="EMBL" id="MDJ1176131.1"/>
    </source>
</evidence>
<protein>
    <submittedName>
        <fullName evidence="14">Transporter substrate-binding domain-containing protein</fullName>
    </submittedName>
</protein>
<organism evidence="14 15">
    <name type="scientific">Roseofilum capinflatum BLCC-M114</name>
    <dbReference type="NCBI Taxonomy" id="3022440"/>
    <lineage>
        <taxon>Bacteria</taxon>
        <taxon>Bacillati</taxon>
        <taxon>Cyanobacteriota</taxon>
        <taxon>Cyanophyceae</taxon>
        <taxon>Desertifilales</taxon>
        <taxon>Desertifilaceae</taxon>
        <taxon>Roseofilum</taxon>
        <taxon>Roseofilum capinflatum</taxon>
    </lineage>
</organism>
<keyword evidence="4 10" id="KW-1133">Transmembrane helix</keyword>
<dbReference type="InterPro" id="IPR013099">
    <property type="entry name" value="K_chnl_dom"/>
</dbReference>
<feature type="transmembrane region" description="Helical" evidence="10">
    <location>
        <begin position="205"/>
        <end position="227"/>
    </location>
</feature>
<keyword evidence="2" id="KW-0813">Transport</keyword>
<keyword evidence="11" id="KW-0732">Signal</keyword>
<reference evidence="14 15" key="1">
    <citation type="submission" date="2023-01" db="EMBL/GenBank/DDBJ databases">
        <title>Novel diversity within Roseofilum (Cyanobacteria; Desertifilaceae) from marine benthic mats with descriptions of four novel species.</title>
        <authorList>
            <person name="Wang Y."/>
            <person name="Berthold D.E."/>
            <person name="Hu J."/>
            <person name="Lefler F.W."/>
            <person name="Laughinghouse H.D. IV."/>
        </authorList>
    </citation>
    <scope>NUCLEOTIDE SEQUENCE [LARGE SCALE GENOMIC DNA]</scope>
    <source>
        <strain evidence="14 15">BLCC-M114</strain>
    </source>
</reference>
<dbReference type="Pfam" id="PF00497">
    <property type="entry name" value="SBP_bac_3"/>
    <property type="match status" value="1"/>
</dbReference>
<evidence type="ECO:0000259" key="13">
    <source>
        <dbReference type="SMART" id="SM00079"/>
    </source>
</evidence>
<name>A0ABT7BAF5_9CYAN</name>
<dbReference type="Pfam" id="PF07885">
    <property type="entry name" value="Ion_trans_2"/>
    <property type="match status" value="1"/>
</dbReference>
<evidence type="ECO:0000256" key="10">
    <source>
        <dbReference type="SAM" id="Phobius"/>
    </source>
</evidence>
<evidence type="ECO:0000256" key="4">
    <source>
        <dbReference type="ARBA" id="ARBA00022989"/>
    </source>
</evidence>